<dbReference type="InterPro" id="IPR036305">
    <property type="entry name" value="RGS_sf"/>
</dbReference>
<feature type="region of interest" description="Disordered" evidence="2">
    <location>
        <begin position="428"/>
        <end position="470"/>
    </location>
</feature>
<evidence type="ECO:0000313" key="5">
    <source>
        <dbReference type="Proteomes" id="UP000095280"/>
    </source>
</evidence>
<dbReference type="SMART" id="SM00228">
    <property type="entry name" value="PDZ"/>
    <property type="match status" value="1"/>
</dbReference>
<name>A0A1I8F6R9_9PLAT</name>
<dbReference type="PRINTS" id="PR01301">
    <property type="entry name" value="RGSPROTEIN"/>
</dbReference>
<feature type="region of interest" description="Disordered" evidence="2">
    <location>
        <begin position="195"/>
        <end position="218"/>
    </location>
</feature>
<dbReference type="Gene3D" id="2.30.42.10">
    <property type="match status" value="1"/>
</dbReference>
<dbReference type="InterPro" id="IPR036034">
    <property type="entry name" value="PDZ_sf"/>
</dbReference>
<feature type="compositionally biased region" description="Low complexity" evidence="2">
    <location>
        <begin position="428"/>
        <end position="449"/>
    </location>
</feature>
<dbReference type="Gene3D" id="1.10.167.10">
    <property type="entry name" value="Regulator of G-protein Signalling 4, domain 2"/>
    <property type="match status" value="1"/>
</dbReference>
<evidence type="ECO:0000259" key="4">
    <source>
        <dbReference type="PROSITE" id="PS50132"/>
    </source>
</evidence>
<accession>A0A1I8F6R9</accession>
<dbReference type="WBParaSite" id="maker-unitig_2199-snap-gene-0.2-mRNA-1">
    <property type="protein sequence ID" value="maker-unitig_2199-snap-gene-0.2-mRNA-1"/>
    <property type="gene ID" value="maker-unitig_2199-snap-gene-0.2"/>
</dbReference>
<dbReference type="InterPro" id="IPR001478">
    <property type="entry name" value="PDZ"/>
</dbReference>
<dbReference type="Gene3D" id="1.10.196.10">
    <property type="match status" value="1"/>
</dbReference>
<dbReference type="InterPro" id="IPR046995">
    <property type="entry name" value="RGS10/12/14-like"/>
</dbReference>
<dbReference type="AlphaFoldDB" id="A0A1I8F6R9"/>
<evidence type="ECO:0000259" key="3">
    <source>
        <dbReference type="PROSITE" id="PS50106"/>
    </source>
</evidence>
<evidence type="ECO:0000313" key="6">
    <source>
        <dbReference type="WBParaSite" id="maker-unitig_2199-snap-gene-0.2-mRNA-1"/>
    </source>
</evidence>
<dbReference type="InterPro" id="IPR016137">
    <property type="entry name" value="RGS"/>
</dbReference>
<dbReference type="PANTHER" id="PTHR45945:SF3">
    <property type="entry name" value="REGULATOR OF G-PROTEIN SIGNALING LOCO"/>
    <property type="match status" value="1"/>
</dbReference>
<dbReference type="GO" id="GO:0008277">
    <property type="term" value="P:regulation of G protein-coupled receptor signaling pathway"/>
    <property type="evidence" value="ECO:0007669"/>
    <property type="project" value="TreeGrafter"/>
</dbReference>
<dbReference type="GO" id="GO:0005096">
    <property type="term" value="F:GTPase activator activity"/>
    <property type="evidence" value="ECO:0007669"/>
    <property type="project" value="UniProtKB-KW"/>
</dbReference>
<dbReference type="SUPFAM" id="SSF50156">
    <property type="entry name" value="PDZ domain-like"/>
    <property type="match status" value="1"/>
</dbReference>
<feature type="compositionally biased region" description="Pro residues" evidence="2">
    <location>
        <begin position="453"/>
        <end position="463"/>
    </location>
</feature>
<dbReference type="GO" id="GO:0005634">
    <property type="term" value="C:nucleus"/>
    <property type="evidence" value="ECO:0007669"/>
    <property type="project" value="TreeGrafter"/>
</dbReference>
<dbReference type="SUPFAM" id="SSF48097">
    <property type="entry name" value="Regulator of G-protein signaling, RGS"/>
    <property type="match status" value="1"/>
</dbReference>
<dbReference type="Pfam" id="PF00595">
    <property type="entry name" value="PDZ"/>
    <property type="match status" value="1"/>
</dbReference>
<dbReference type="Pfam" id="PF00615">
    <property type="entry name" value="RGS"/>
    <property type="match status" value="1"/>
</dbReference>
<dbReference type="InterPro" id="IPR044926">
    <property type="entry name" value="RGS_subdomain_2"/>
</dbReference>
<feature type="compositionally biased region" description="Low complexity" evidence="2">
    <location>
        <begin position="505"/>
        <end position="522"/>
    </location>
</feature>
<dbReference type="PANTHER" id="PTHR45945">
    <property type="entry name" value="REGULATOR OF G-PROTEIN SIGNALING LOCO"/>
    <property type="match status" value="1"/>
</dbReference>
<feature type="domain" description="RGS" evidence="4">
    <location>
        <begin position="566"/>
        <end position="609"/>
    </location>
</feature>
<keyword evidence="5" id="KW-1185">Reference proteome</keyword>
<reference evidence="6" key="1">
    <citation type="submission" date="2016-11" db="UniProtKB">
        <authorList>
            <consortium name="WormBaseParasite"/>
        </authorList>
    </citation>
    <scope>IDENTIFICATION</scope>
</reference>
<dbReference type="PROSITE" id="PS50106">
    <property type="entry name" value="PDZ"/>
    <property type="match status" value="1"/>
</dbReference>
<dbReference type="InterPro" id="IPR024066">
    <property type="entry name" value="RGS_subdom1/3"/>
</dbReference>
<dbReference type="Proteomes" id="UP000095280">
    <property type="component" value="Unplaced"/>
</dbReference>
<protein>
    <submittedName>
        <fullName evidence="6">PDZ domain-containing protein</fullName>
    </submittedName>
</protein>
<feature type="domain" description="PDZ" evidence="3">
    <location>
        <begin position="98"/>
        <end position="147"/>
    </location>
</feature>
<proteinExistence type="predicted"/>
<feature type="compositionally biased region" description="Basic residues" evidence="2">
    <location>
        <begin position="209"/>
        <end position="218"/>
    </location>
</feature>
<dbReference type="GO" id="GO:0005737">
    <property type="term" value="C:cytoplasm"/>
    <property type="evidence" value="ECO:0007669"/>
    <property type="project" value="TreeGrafter"/>
</dbReference>
<sequence>MLQVDPKLRAGICEVEATPVDHPTGQYRLLQFRRRAPKLPVRWQSAAASWMQEQQHWLQLPPRCQSENSHSSAQPVSYRIWFHNQRPVSLHAQLHRAGSPADLAALRPGDALLGVNGVSVRGLAHDDVAAAIARCGGLLTLIVAPSHIITLCTAGESNASAAASTAAASTAAAASPRMATSDPRIIGPEVRYEQVPRHRHQKQQQAQHQLRHRRSKQRRRVICRHKFVLSYIGSLSIPPVSCQASATRTVASAVARLKSEARAVTLATLDIDEELALDAESCGINKNEDYDDDDDNENCLVSISLTSCTGRCLFRLSATDSQQQQLLLAGRHSQDAAYFGLLTGCSSGASALTVHGFYANPQLAASHAAHAQWAAAFGIVCSAVGLSTSSTVTGCSCRSFPPDAGAVLTALRSLCAWRSVGSSRRQSATVMSSSSIATTTSSTASSTATFKVPMPPPPPPQQPTVPSQSPSFLRRFARGASGSFRKLRRRSTAMSTERIRARCRPATSAAAADPASIPDPTDQQNTSGRHPHLLNSSLASSERNLSSMGVEPEPESASSVAKWATGLPHLLADPAGVGVFTDFLRLEFSEENIAFWLAVEDYRLLTNAD</sequence>
<keyword evidence="1" id="KW-0343">GTPase activation</keyword>
<dbReference type="PROSITE" id="PS50132">
    <property type="entry name" value="RGS"/>
    <property type="match status" value="1"/>
</dbReference>
<organism evidence="5 6">
    <name type="scientific">Macrostomum lignano</name>
    <dbReference type="NCBI Taxonomy" id="282301"/>
    <lineage>
        <taxon>Eukaryota</taxon>
        <taxon>Metazoa</taxon>
        <taxon>Spiralia</taxon>
        <taxon>Lophotrochozoa</taxon>
        <taxon>Platyhelminthes</taxon>
        <taxon>Rhabditophora</taxon>
        <taxon>Macrostomorpha</taxon>
        <taxon>Macrostomida</taxon>
        <taxon>Macrostomidae</taxon>
        <taxon>Macrostomum</taxon>
    </lineage>
</organism>
<dbReference type="GO" id="GO:0005886">
    <property type="term" value="C:plasma membrane"/>
    <property type="evidence" value="ECO:0007669"/>
    <property type="project" value="TreeGrafter"/>
</dbReference>
<evidence type="ECO:0000256" key="2">
    <source>
        <dbReference type="SAM" id="MobiDB-lite"/>
    </source>
</evidence>
<feature type="region of interest" description="Disordered" evidence="2">
    <location>
        <begin position="483"/>
        <end position="534"/>
    </location>
</feature>
<evidence type="ECO:0000256" key="1">
    <source>
        <dbReference type="ARBA" id="ARBA00022468"/>
    </source>
</evidence>